<comment type="catalytic activity">
    <reaction evidence="9">
        <text>N(4)-(alpha-D-Man-(1-&gt;2)-alpha-D-Man-(1-&gt;2)-alpha-D-Man-(1-&gt;3)-[alpha-D-Man-(1-&gt;2)-alpha-D-Man-(1-&gt;3)-[alpha-D-Man-(1-&gt;2)-alpha-D-Man-(1-&gt;6)]-alpha-D-Man-(1-&gt;6)]-beta-D-Man-(1-&gt;4)-beta-D-GlcNAc-(1-&gt;4)-beta-D-GlcNAc)-L-asparaginyl-[protein] (N-glucan mannose isomer 9A1,2,3B1,2,3) + 4 H2O = N(4)-(alpha-D-Man-(1-&gt;3)-[alpha-D-Man-(1-&gt;3)-[alpha-D-Man-(1-&gt;6)]-alpha-D-Man-(1-&gt;6)]-beta-D-Man-(1-&gt;4)-beta-D-GlcNAc-(1-&gt;4)-beta-D-GlcNAc)-L-asparaginyl-[protein] (N-glucan mannose isomer 5A1,2) + 4 beta-D-mannose</text>
        <dbReference type="Rhea" id="RHEA:56008"/>
        <dbReference type="Rhea" id="RHEA-COMP:14356"/>
        <dbReference type="Rhea" id="RHEA-COMP:14367"/>
        <dbReference type="ChEBI" id="CHEBI:15377"/>
        <dbReference type="ChEBI" id="CHEBI:28563"/>
        <dbReference type="ChEBI" id="CHEBI:59087"/>
        <dbReference type="ChEBI" id="CHEBI:139493"/>
        <dbReference type="EC" id="3.2.1.113"/>
    </reaction>
</comment>
<dbReference type="AlphaFoldDB" id="A0A183AL83"/>
<dbReference type="GO" id="GO:0004571">
    <property type="term" value="F:mannosyl-oligosaccharide 1,2-alpha-mannosidase activity"/>
    <property type="evidence" value="ECO:0007669"/>
    <property type="project" value="UniProtKB-EC"/>
</dbReference>
<name>A0A183AL83_9TREM</name>
<dbReference type="PRINTS" id="PR00747">
    <property type="entry name" value="GLYHDRLASE47"/>
</dbReference>
<accession>A0A183AL83</accession>
<evidence type="ECO:0000256" key="4">
    <source>
        <dbReference type="ARBA" id="ARBA00022723"/>
    </source>
</evidence>
<dbReference type="InterPro" id="IPR012341">
    <property type="entry name" value="6hp_glycosidase-like_sf"/>
</dbReference>
<keyword evidence="11" id="KW-0812">Transmembrane</keyword>
<proteinExistence type="inferred from homology"/>
<keyword evidence="10" id="KW-0326">Glycosidase</keyword>
<evidence type="ECO:0000256" key="11">
    <source>
        <dbReference type="SAM" id="Phobius"/>
    </source>
</evidence>
<keyword evidence="6" id="KW-0106">Calcium</keyword>
<evidence type="ECO:0000256" key="5">
    <source>
        <dbReference type="ARBA" id="ARBA00022801"/>
    </source>
</evidence>
<evidence type="ECO:0000313" key="14">
    <source>
        <dbReference type="WBParaSite" id="ECPE_0000773701-mRNA-1"/>
    </source>
</evidence>
<dbReference type="Gene3D" id="1.50.10.10">
    <property type="match status" value="1"/>
</dbReference>
<dbReference type="GO" id="GO:0005975">
    <property type="term" value="P:carbohydrate metabolic process"/>
    <property type="evidence" value="ECO:0007669"/>
    <property type="project" value="InterPro"/>
</dbReference>
<dbReference type="Proteomes" id="UP000272942">
    <property type="component" value="Unassembled WGS sequence"/>
</dbReference>
<dbReference type="EC" id="3.2.1.-" evidence="10"/>
<organism evidence="14">
    <name type="scientific">Echinostoma caproni</name>
    <dbReference type="NCBI Taxonomy" id="27848"/>
    <lineage>
        <taxon>Eukaryota</taxon>
        <taxon>Metazoa</taxon>
        <taxon>Spiralia</taxon>
        <taxon>Lophotrochozoa</taxon>
        <taxon>Platyhelminthes</taxon>
        <taxon>Trematoda</taxon>
        <taxon>Digenea</taxon>
        <taxon>Plagiorchiida</taxon>
        <taxon>Echinostomata</taxon>
        <taxon>Echinostomatoidea</taxon>
        <taxon>Echinostomatidae</taxon>
        <taxon>Echinostoma</taxon>
    </lineage>
</organism>
<comment type="pathway">
    <text evidence="2">Protein modification; protein glycosylation.</text>
</comment>
<dbReference type="PANTHER" id="PTHR11742:SF55">
    <property type="entry name" value="ENDOPLASMIC RETICULUM MANNOSYL-OLIGOSACCHARIDE 1,2-ALPHA-MANNOSIDASE"/>
    <property type="match status" value="1"/>
</dbReference>
<dbReference type="WBParaSite" id="ECPE_0000773701-mRNA-1">
    <property type="protein sequence ID" value="ECPE_0000773701-mRNA-1"/>
    <property type="gene ID" value="ECPE_0000773701"/>
</dbReference>
<reference evidence="12 13" key="2">
    <citation type="submission" date="2018-11" db="EMBL/GenBank/DDBJ databases">
        <authorList>
            <consortium name="Pathogen Informatics"/>
        </authorList>
    </citation>
    <scope>NUCLEOTIDE SEQUENCE [LARGE SCALE GENOMIC DNA]</scope>
    <source>
        <strain evidence="12 13">Egypt</strain>
    </source>
</reference>
<comment type="similarity">
    <text evidence="3 10">Belongs to the glycosyl hydrolase 47 family.</text>
</comment>
<feature type="transmembrane region" description="Helical" evidence="11">
    <location>
        <begin position="24"/>
        <end position="46"/>
    </location>
</feature>
<keyword evidence="11" id="KW-0472">Membrane</keyword>
<protein>
    <recommendedName>
        <fullName evidence="10">alpha-1,2-Mannosidase</fullName>
        <ecNumber evidence="10">3.2.1.-</ecNumber>
    </recommendedName>
</protein>
<gene>
    <name evidence="12" type="ORF">ECPE_LOCUS7718</name>
</gene>
<dbReference type="InterPro" id="IPR050749">
    <property type="entry name" value="Glycosyl_Hydrolase_47"/>
</dbReference>
<dbReference type="OrthoDB" id="8118055at2759"/>
<dbReference type="GO" id="GO:0005783">
    <property type="term" value="C:endoplasmic reticulum"/>
    <property type="evidence" value="ECO:0007669"/>
    <property type="project" value="TreeGrafter"/>
</dbReference>
<evidence type="ECO:0000256" key="10">
    <source>
        <dbReference type="RuleBase" id="RU361193"/>
    </source>
</evidence>
<keyword evidence="7" id="KW-1015">Disulfide bond</keyword>
<dbReference type="GO" id="GO:0016020">
    <property type="term" value="C:membrane"/>
    <property type="evidence" value="ECO:0007669"/>
    <property type="project" value="InterPro"/>
</dbReference>
<reference evidence="14" key="1">
    <citation type="submission" date="2016-06" db="UniProtKB">
        <authorList>
            <consortium name="WormBaseParasite"/>
        </authorList>
    </citation>
    <scope>IDENTIFICATION</scope>
</reference>
<dbReference type="InterPro" id="IPR036026">
    <property type="entry name" value="Seven-hairpin_glycosidases"/>
</dbReference>
<dbReference type="GO" id="GO:0005509">
    <property type="term" value="F:calcium ion binding"/>
    <property type="evidence" value="ECO:0007669"/>
    <property type="project" value="InterPro"/>
</dbReference>
<evidence type="ECO:0000256" key="3">
    <source>
        <dbReference type="ARBA" id="ARBA00007658"/>
    </source>
</evidence>
<keyword evidence="11" id="KW-1133">Transmembrane helix</keyword>
<evidence type="ECO:0000313" key="13">
    <source>
        <dbReference type="Proteomes" id="UP000272942"/>
    </source>
</evidence>
<evidence type="ECO:0000256" key="9">
    <source>
        <dbReference type="ARBA" id="ARBA00048605"/>
    </source>
</evidence>
<keyword evidence="4" id="KW-0479">Metal-binding</keyword>
<evidence type="ECO:0000256" key="6">
    <source>
        <dbReference type="ARBA" id="ARBA00022837"/>
    </source>
</evidence>
<keyword evidence="5 10" id="KW-0378">Hydrolase</keyword>
<keyword evidence="13" id="KW-1185">Reference proteome</keyword>
<dbReference type="SUPFAM" id="SSF48225">
    <property type="entry name" value="Seven-hairpin glycosidases"/>
    <property type="match status" value="1"/>
</dbReference>
<evidence type="ECO:0000256" key="7">
    <source>
        <dbReference type="ARBA" id="ARBA00023157"/>
    </source>
</evidence>
<evidence type="ECO:0000313" key="12">
    <source>
        <dbReference type="EMBL" id="VDP81827.1"/>
    </source>
</evidence>
<dbReference type="EMBL" id="UZAN01044977">
    <property type="protein sequence ID" value="VDP81827.1"/>
    <property type="molecule type" value="Genomic_DNA"/>
</dbReference>
<dbReference type="PANTHER" id="PTHR11742">
    <property type="entry name" value="MANNOSYL-OLIGOSACCHARIDE ALPHA-1,2-MANNOSIDASE-RELATED"/>
    <property type="match status" value="1"/>
</dbReference>
<dbReference type="Pfam" id="PF01532">
    <property type="entry name" value="Glyco_hydro_47"/>
    <property type="match status" value="1"/>
</dbReference>
<evidence type="ECO:0000256" key="1">
    <source>
        <dbReference type="ARBA" id="ARBA00001913"/>
    </source>
</evidence>
<comment type="cofactor">
    <cofactor evidence="1">
        <name>Ca(2+)</name>
        <dbReference type="ChEBI" id="CHEBI:29108"/>
    </cofactor>
</comment>
<evidence type="ECO:0000256" key="2">
    <source>
        <dbReference type="ARBA" id="ARBA00004922"/>
    </source>
</evidence>
<comment type="catalytic activity">
    <reaction evidence="8">
        <text>N(4)-(alpha-D-Man-(1-&gt;2)-alpha-D-Man-(1-&gt;2)-alpha-D-Man-(1-&gt;3)-[alpha-D-Man-(1-&gt;3)-[alpha-D-Man-(1-&gt;2)-alpha-D-Man-(1-&gt;6)]-alpha-D-Man-(1-&gt;6)]-beta-D-Man-(1-&gt;4)-beta-D-GlcNAc-(1-&gt;4)-beta-D-GlcNAc)-L-asparaginyl-[protein] (N-glucan mannose isomer 8A1,2,3B1,3) + 3 H2O = N(4)-(alpha-D-Man-(1-&gt;3)-[alpha-D-Man-(1-&gt;3)-[alpha-D-Man-(1-&gt;6)]-alpha-D-Man-(1-&gt;6)]-beta-D-Man-(1-&gt;4)-beta-D-GlcNAc-(1-&gt;4)-beta-D-GlcNAc)-L-asparaginyl-[protein] (N-glucan mannose isomer 5A1,2) + 3 beta-D-mannose</text>
        <dbReference type="Rhea" id="RHEA:56028"/>
        <dbReference type="Rhea" id="RHEA-COMP:14358"/>
        <dbReference type="Rhea" id="RHEA-COMP:14367"/>
        <dbReference type="ChEBI" id="CHEBI:15377"/>
        <dbReference type="ChEBI" id="CHEBI:28563"/>
        <dbReference type="ChEBI" id="CHEBI:59087"/>
        <dbReference type="ChEBI" id="CHEBI:60628"/>
        <dbReference type="EC" id="3.2.1.113"/>
    </reaction>
</comment>
<evidence type="ECO:0000256" key="8">
    <source>
        <dbReference type="ARBA" id="ARBA00047669"/>
    </source>
</evidence>
<sequence length="275" mass="31620">MRIRPLCFTQLLAKFKYPGRRVGIPHLVACFFFLGLYGYWMLFMYVTKSDLALPENSQEPMLKSPTSVPVVNRTESHPELDSNMIMAQTVRLAMVHSWKAYRLYAWGKDETEPMRQSGTKWMGTALTMIDALDTLWIMGLTKEFSDARNWIAANLKFDTDNEHISFFVEFCLNILVRLQQELGPLLLVAFRPHFALPMPDVNFAKRTARYSAWSTQHSLSEVSSIQMEFNQLSLLTKDDRYAFALTLPVTVHARDFKSEWLQTLFATTQAAQGGI</sequence>
<dbReference type="InterPro" id="IPR001382">
    <property type="entry name" value="Glyco_hydro_47"/>
</dbReference>